<protein>
    <submittedName>
        <fullName evidence="1">Uncharacterized protein</fullName>
    </submittedName>
</protein>
<proteinExistence type="predicted"/>
<dbReference type="AlphaFoldDB" id="A0A6A6EMU1"/>
<sequence>IMFFGTPHGGADPRAAGFSVNEQIINTLLPSAERLRELRDEFGLMAPEQNWIIHSF</sequence>
<accession>A0A6A6EMU1</accession>
<dbReference type="EMBL" id="ML994617">
    <property type="protein sequence ID" value="KAF2191246.1"/>
    <property type="molecule type" value="Genomic_DNA"/>
</dbReference>
<dbReference type="Proteomes" id="UP000800200">
    <property type="component" value="Unassembled WGS sequence"/>
</dbReference>
<evidence type="ECO:0000313" key="2">
    <source>
        <dbReference type="Proteomes" id="UP000800200"/>
    </source>
</evidence>
<name>A0A6A6EMU1_9PEZI</name>
<feature type="non-terminal residue" evidence="1">
    <location>
        <position position="1"/>
    </location>
</feature>
<gene>
    <name evidence="1" type="ORF">K469DRAFT_720242</name>
</gene>
<evidence type="ECO:0000313" key="1">
    <source>
        <dbReference type="EMBL" id="KAF2191246.1"/>
    </source>
</evidence>
<organism evidence="1 2">
    <name type="scientific">Zopfia rhizophila CBS 207.26</name>
    <dbReference type="NCBI Taxonomy" id="1314779"/>
    <lineage>
        <taxon>Eukaryota</taxon>
        <taxon>Fungi</taxon>
        <taxon>Dikarya</taxon>
        <taxon>Ascomycota</taxon>
        <taxon>Pezizomycotina</taxon>
        <taxon>Dothideomycetes</taxon>
        <taxon>Dothideomycetes incertae sedis</taxon>
        <taxon>Zopfiaceae</taxon>
        <taxon>Zopfia</taxon>
    </lineage>
</organism>
<reference evidence="1" key="1">
    <citation type="journal article" date="2020" name="Stud. Mycol.">
        <title>101 Dothideomycetes genomes: a test case for predicting lifestyles and emergence of pathogens.</title>
        <authorList>
            <person name="Haridas S."/>
            <person name="Albert R."/>
            <person name="Binder M."/>
            <person name="Bloem J."/>
            <person name="Labutti K."/>
            <person name="Salamov A."/>
            <person name="Andreopoulos B."/>
            <person name="Baker S."/>
            <person name="Barry K."/>
            <person name="Bills G."/>
            <person name="Bluhm B."/>
            <person name="Cannon C."/>
            <person name="Castanera R."/>
            <person name="Culley D."/>
            <person name="Daum C."/>
            <person name="Ezra D."/>
            <person name="Gonzalez J."/>
            <person name="Henrissat B."/>
            <person name="Kuo A."/>
            <person name="Liang C."/>
            <person name="Lipzen A."/>
            <person name="Lutzoni F."/>
            <person name="Magnuson J."/>
            <person name="Mondo S."/>
            <person name="Nolan M."/>
            <person name="Ohm R."/>
            <person name="Pangilinan J."/>
            <person name="Park H.-J."/>
            <person name="Ramirez L."/>
            <person name="Alfaro M."/>
            <person name="Sun H."/>
            <person name="Tritt A."/>
            <person name="Yoshinaga Y."/>
            <person name="Zwiers L.-H."/>
            <person name="Turgeon B."/>
            <person name="Goodwin S."/>
            <person name="Spatafora J."/>
            <person name="Crous P."/>
            <person name="Grigoriev I."/>
        </authorList>
    </citation>
    <scope>NUCLEOTIDE SEQUENCE</scope>
    <source>
        <strain evidence="1">CBS 207.26</strain>
    </source>
</reference>
<keyword evidence="2" id="KW-1185">Reference proteome</keyword>